<organism evidence="2 3">
    <name type="scientific">Micromonospora lupini str. Lupac 08</name>
    <dbReference type="NCBI Taxonomy" id="1150864"/>
    <lineage>
        <taxon>Bacteria</taxon>
        <taxon>Bacillati</taxon>
        <taxon>Actinomycetota</taxon>
        <taxon>Actinomycetes</taxon>
        <taxon>Micromonosporales</taxon>
        <taxon>Micromonosporaceae</taxon>
        <taxon>Micromonospora</taxon>
    </lineage>
</organism>
<protein>
    <submittedName>
        <fullName evidence="2">Uncharacterized protein</fullName>
    </submittedName>
</protein>
<dbReference type="Proteomes" id="UP000003448">
    <property type="component" value="Unassembled WGS sequence"/>
</dbReference>
<feature type="compositionally biased region" description="Polar residues" evidence="1">
    <location>
        <begin position="1"/>
        <end position="11"/>
    </location>
</feature>
<name>I0LE88_9ACTN</name>
<proteinExistence type="predicted"/>
<accession>I0LE88</accession>
<reference evidence="3" key="1">
    <citation type="journal article" date="2012" name="J. Bacteriol.">
        <title>Genome Sequence of Micromonospora lupini Lupac 08, Isolated from Root Nodules of Lupinus angustifolius.</title>
        <authorList>
            <person name="Alonso-Vega P."/>
            <person name="Normand P."/>
            <person name="Bacigalupe R."/>
            <person name="Pujic P."/>
            <person name="Lajus A."/>
            <person name="Vallenet D."/>
            <person name="Carro L."/>
            <person name="Coll P."/>
            <person name="Trujillo M.E."/>
        </authorList>
    </citation>
    <scope>NUCLEOTIDE SEQUENCE [LARGE SCALE GENOMIC DNA]</scope>
    <source>
        <strain evidence="3">Lupac 08</strain>
    </source>
</reference>
<dbReference type="EMBL" id="CAIE01000048">
    <property type="protein sequence ID" value="CCH22135.1"/>
    <property type="molecule type" value="Genomic_DNA"/>
</dbReference>
<sequence length="191" mass="20589">MPETTMASTPAANGPPNAMPYSANPSRLRATVGMAVPTAKASNASSDTSATLPTVIARSRGTNSPAGAGTGVAVRIDMHRACDLNPHSCQQVVTRLSSGFLERLPDAAYQSRQVLVRQDVPGGDHQGERPFDHLQRCQHAEPGVVGDLVRWWHRHLAQHRQLEPPAIHPNVLVCAVEVSRQGAQLRPPRVR</sequence>
<evidence type="ECO:0000256" key="1">
    <source>
        <dbReference type="SAM" id="MobiDB-lite"/>
    </source>
</evidence>
<comment type="caution">
    <text evidence="2">The sequence shown here is derived from an EMBL/GenBank/DDBJ whole genome shotgun (WGS) entry which is preliminary data.</text>
</comment>
<evidence type="ECO:0000313" key="2">
    <source>
        <dbReference type="EMBL" id="CCH22135.1"/>
    </source>
</evidence>
<gene>
    <name evidence="2" type="ORF">MILUP08_40015</name>
</gene>
<dbReference type="AlphaFoldDB" id="I0LE88"/>
<dbReference type="STRING" id="1150864.MILUP08_40015"/>
<feature type="region of interest" description="Disordered" evidence="1">
    <location>
        <begin position="1"/>
        <end position="21"/>
    </location>
</feature>
<keyword evidence="3" id="KW-1185">Reference proteome</keyword>
<evidence type="ECO:0000313" key="3">
    <source>
        <dbReference type="Proteomes" id="UP000003448"/>
    </source>
</evidence>